<proteinExistence type="predicted"/>
<organism evidence="2 3">
    <name type="scientific">Candidatus Niyogibacteria bacterium CG10_big_fil_rev_8_21_14_0_10_46_36</name>
    <dbReference type="NCBI Taxonomy" id="1974726"/>
    <lineage>
        <taxon>Bacteria</taxon>
        <taxon>Candidatus Niyogiibacteriota</taxon>
    </lineage>
</organism>
<reference evidence="3" key="1">
    <citation type="submission" date="2017-09" db="EMBL/GenBank/DDBJ databases">
        <title>Depth-based differentiation of microbial function through sediment-hosted aquifers and enrichment of novel symbionts in the deep terrestrial subsurface.</title>
        <authorList>
            <person name="Probst A.J."/>
            <person name="Ladd B."/>
            <person name="Jarett J.K."/>
            <person name="Geller-Mcgrath D.E."/>
            <person name="Sieber C.M.K."/>
            <person name="Emerson J.B."/>
            <person name="Anantharaman K."/>
            <person name="Thomas B.C."/>
            <person name="Malmstrom R."/>
            <person name="Stieglmeier M."/>
            <person name="Klingl A."/>
            <person name="Woyke T."/>
            <person name="Ryan C.M."/>
            <person name="Banfield J.F."/>
        </authorList>
    </citation>
    <scope>NUCLEOTIDE SEQUENCE [LARGE SCALE GENOMIC DNA]</scope>
</reference>
<name>A0A2H0TEC0_9BACT</name>
<evidence type="ECO:0000259" key="1">
    <source>
        <dbReference type="Pfam" id="PF09860"/>
    </source>
</evidence>
<dbReference type="EMBL" id="PFCO01000011">
    <property type="protein sequence ID" value="PIR69175.1"/>
    <property type="molecule type" value="Genomic_DNA"/>
</dbReference>
<protein>
    <submittedName>
        <fullName evidence="2">Transcriptional regulator</fullName>
    </submittedName>
</protein>
<feature type="domain" description="DUF2087" evidence="1">
    <location>
        <begin position="14"/>
        <end position="82"/>
    </location>
</feature>
<dbReference type="Proteomes" id="UP000231503">
    <property type="component" value="Unassembled WGS sequence"/>
</dbReference>
<accession>A0A2H0TEC0</accession>
<sequence>MEEIKTFLNANLQVISWPAKHAKKQAVIEYMAEKFEEGRTYTESEVNEILNKFHTFNDPALLRRELFEKKFFDRDLNGGKYWKISKLI</sequence>
<gene>
    <name evidence="2" type="ORF">COU47_04510</name>
</gene>
<evidence type="ECO:0000313" key="3">
    <source>
        <dbReference type="Proteomes" id="UP000231503"/>
    </source>
</evidence>
<dbReference type="Pfam" id="PF09860">
    <property type="entry name" value="DUF2087"/>
    <property type="match status" value="1"/>
</dbReference>
<comment type="caution">
    <text evidence="2">The sequence shown here is derived from an EMBL/GenBank/DDBJ whole genome shotgun (WGS) entry which is preliminary data.</text>
</comment>
<dbReference type="InterPro" id="IPR018656">
    <property type="entry name" value="DUF2087"/>
</dbReference>
<dbReference type="AlphaFoldDB" id="A0A2H0TEC0"/>
<evidence type="ECO:0000313" key="2">
    <source>
        <dbReference type="EMBL" id="PIR69175.1"/>
    </source>
</evidence>